<evidence type="ECO:0000259" key="2">
    <source>
        <dbReference type="Pfam" id="PF03918"/>
    </source>
</evidence>
<comment type="caution">
    <text evidence="3">The sequence shown here is derived from an EMBL/GenBank/DDBJ whole genome shotgun (WGS) entry which is preliminary data.</text>
</comment>
<dbReference type="EMBL" id="CALBWS010000020">
    <property type="protein sequence ID" value="CAH2715831.1"/>
    <property type="molecule type" value="Genomic_DNA"/>
</dbReference>
<sequence>MRILGFIACLVFFFGAINVSAEEQKGKASFDYTNPEFRATVDMLSMDGHGNDDLASCNVKQGYYEDVAEMFMKGMKKQEILDYYERELGVHALQAPPVKGFNLSLWITPFVLLFMVAMLIYFLIKRWKKNNEIFVMDEVLPSSNVEHDIYTSIIEEERKKFL</sequence>
<organism evidence="3 4">
    <name type="scientific">Neobacillus rhizosphaerae</name>
    <dbReference type="NCBI Taxonomy" id="2880965"/>
    <lineage>
        <taxon>Bacteria</taxon>
        <taxon>Bacillati</taxon>
        <taxon>Bacillota</taxon>
        <taxon>Bacilli</taxon>
        <taxon>Bacillales</taxon>
        <taxon>Bacillaceae</taxon>
        <taxon>Neobacillus</taxon>
    </lineage>
</organism>
<feature type="signal peptide" evidence="1">
    <location>
        <begin position="1"/>
        <end position="21"/>
    </location>
</feature>
<proteinExistence type="inferred from homology"/>
<keyword evidence="1" id="KW-0732">Signal</keyword>
<feature type="transmembrane region" description="Helical" evidence="1">
    <location>
        <begin position="103"/>
        <end position="124"/>
    </location>
</feature>
<feature type="chain" id="PRO_5044978406" description="Cytochrome c-type biogenesis protein" evidence="1">
    <location>
        <begin position="22"/>
        <end position="162"/>
    </location>
</feature>
<keyword evidence="1" id="KW-1133">Transmembrane helix</keyword>
<evidence type="ECO:0000256" key="1">
    <source>
        <dbReference type="RuleBase" id="RU364112"/>
    </source>
</evidence>
<reference evidence="3" key="1">
    <citation type="submission" date="2022-04" db="EMBL/GenBank/DDBJ databases">
        <authorList>
            <person name="Criscuolo A."/>
        </authorList>
    </citation>
    <scope>NUCLEOTIDE SEQUENCE</scope>
    <source>
        <strain evidence="3">CIP111895</strain>
    </source>
</reference>
<dbReference type="Pfam" id="PF03918">
    <property type="entry name" value="CcmH"/>
    <property type="match status" value="1"/>
</dbReference>
<evidence type="ECO:0000313" key="3">
    <source>
        <dbReference type="EMBL" id="CAH2715831.1"/>
    </source>
</evidence>
<name>A0ABM9ET54_9BACI</name>
<dbReference type="RefSeq" id="WP_248736135.1">
    <property type="nucleotide sequence ID" value="NZ_CALBWS010000020.1"/>
</dbReference>
<keyword evidence="4" id="KW-1185">Reference proteome</keyword>
<dbReference type="Proteomes" id="UP000838308">
    <property type="component" value="Unassembled WGS sequence"/>
</dbReference>
<protein>
    <recommendedName>
        <fullName evidence="1">Cytochrome c-type biogenesis protein</fullName>
    </recommendedName>
</protein>
<comment type="similarity">
    <text evidence="1">Belongs to the CcmH/CycL/Ccl2/NrfF family.</text>
</comment>
<feature type="domain" description="CcmH/CycL/Ccl2/NrfF N-terminal" evidence="2">
    <location>
        <begin position="64"/>
        <end position="131"/>
    </location>
</feature>
<evidence type="ECO:0000313" key="4">
    <source>
        <dbReference type="Proteomes" id="UP000838308"/>
    </source>
</evidence>
<gene>
    <name evidence="3" type="ORF">BACCIP111895_03015</name>
</gene>
<keyword evidence="1" id="KW-0472">Membrane</keyword>
<keyword evidence="1" id="KW-0349">Heme</keyword>
<dbReference type="InterPro" id="IPR005616">
    <property type="entry name" value="CcmH/CycL/Ccl2/NrfF_N"/>
</dbReference>
<keyword evidence="1" id="KW-0479">Metal-binding</keyword>
<accession>A0ABM9ET54</accession>
<keyword evidence="1" id="KW-0812">Transmembrane</keyword>
<comment type="function">
    <text evidence="1">Possible subunit of a heme lyase.</text>
</comment>
<keyword evidence="1" id="KW-0408">Iron</keyword>